<evidence type="ECO:0000313" key="4">
    <source>
        <dbReference type="Proteomes" id="UP000245207"/>
    </source>
</evidence>
<dbReference type="OrthoDB" id="8196670at2759"/>
<dbReference type="GO" id="GO:0003964">
    <property type="term" value="F:RNA-directed DNA polymerase activity"/>
    <property type="evidence" value="ECO:0007669"/>
    <property type="project" value="UniProtKB-KW"/>
</dbReference>
<keyword evidence="3" id="KW-0695">RNA-directed DNA polymerase</keyword>
<name>A0A2U1NKS7_ARTAN</name>
<comment type="caution">
    <text evidence="3">The sequence shown here is derived from an EMBL/GenBank/DDBJ whole genome shotgun (WGS) entry which is preliminary data.</text>
</comment>
<dbReference type="InterPro" id="IPR036691">
    <property type="entry name" value="Endo/exonu/phosph_ase_sf"/>
</dbReference>
<evidence type="ECO:0000259" key="1">
    <source>
        <dbReference type="Pfam" id="PF03372"/>
    </source>
</evidence>
<keyword evidence="3" id="KW-0808">Transferase</keyword>
<accession>A0A2U1NKS7</accession>
<dbReference type="InterPro" id="IPR026960">
    <property type="entry name" value="RVT-Znf"/>
</dbReference>
<proteinExistence type="predicted"/>
<dbReference type="SUPFAM" id="SSF56219">
    <property type="entry name" value="DNase I-like"/>
    <property type="match status" value="1"/>
</dbReference>
<keyword evidence="3" id="KW-0548">Nucleotidyltransferase</keyword>
<dbReference type="STRING" id="35608.A0A2U1NKS7"/>
<evidence type="ECO:0000313" key="3">
    <source>
        <dbReference type="EMBL" id="PWA74112.1"/>
    </source>
</evidence>
<dbReference type="InterPro" id="IPR005135">
    <property type="entry name" value="Endo/exonuclease/phosphatase"/>
</dbReference>
<dbReference type="AlphaFoldDB" id="A0A2U1NKS7"/>
<gene>
    <name evidence="3" type="ORF">CTI12_AA251120</name>
</gene>
<dbReference type="PANTHER" id="PTHR33710">
    <property type="entry name" value="BNAC02G09200D PROTEIN"/>
    <property type="match status" value="1"/>
</dbReference>
<sequence length="716" mass="82122">MLFKSSKMFLSPMIPVTFMRSVSKLGLSIRRIVTSTTTTTTTSDPHVSVDKPNVLSPMRVLSLNVRGLGSLDKVGWVKELKRMECPSVIGLQETKIKDVDDALVRGIWNGCGFGFAKSEANNRSGGILTIWDANVFVRKQTIEELGFLAVVGDWKGIKGSVGFINVHGPHTCAEKKVFWNHLLSVMSTRVDVAWCVLGDFNEVTCSEERLNTQVNSTSVADFNDFIRSSCLIDLPLDGRKFTRVDDNSLKFSKLDRFFVSEVFLGLWPSLVVVALDRKLSDHCPIILKTRDVDVGRKLCHPYYVWLSEADVADVVNRAWNLDVTSTVSDDAFRDKLNNVKLELMKWNKLRFGIVDNELELLMKEVSVWELEAENRPLSDIELQKWKDARKQWIEKDKSLGIGLTKWRGWIKIRDLNNLGIGVSGSFGLQVSDGCLTYFWLHEWLGKFTLRDKFPRLFRLASDTDILVNESGVWVGHEWRWVWKWNAMPRSISLLGELEALSKIVNSFQPVSKCGDRWRLLLVYDGAFIAETLEILVNDRLFDRLGPSRVTKWTHIVPRKVRDFAWRLLQKGDPPPRPWRIGNFNEDKLCSCCGDALQTIDHCIIQCTHNASIWSSVFQWWDLGCFDGTSLSDVLYHKGTASFSRKQKLLWTAVFWSTAYIIWTYEKNPTPSKNKNVIQWDSFSMIQSWSHLWISERFKEFGFSWSEWCSNPSARNG</sequence>
<dbReference type="Pfam" id="PF03372">
    <property type="entry name" value="Exo_endo_phos"/>
    <property type="match status" value="1"/>
</dbReference>
<dbReference type="EMBL" id="PKPP01002618">
    <property type="protein sequence ID" value="PWA74112.1"/>
    <property type="molecule type" value="Genomic_DNA"/>
</dbReference>
<dbReference type="PANTHER" id="PTHR33710:SF64">
    <property type="entry name" value="ENDONUCLEASE_EXONUCLEASE_PHOSPHATASE DOMAIN-CONTAINING PROTEIN"/>
    <property type="match status" value="1"/>
</dbReference>
<keyword evidence="4" id="KW-1185">Reference proteome</keyword>
<evidence type="ECO:0000259" key="2">
    <source>
        <dbReference type="Pfam" id="PF13966"/>
    </source>
</evidence>
<organism evidence="3 4">
    <name type="scientific">Artemisia annua</name>
    <name type="common">Sweet wormwood</name>
    <dbReference type="NCBI Taxonomy" id="35608"/>
    <lineage>
        <taxon>Eukaryota</taxon>
        <taxon>Viridiplantae</taxon>
        <taxon>Streptophyta</taxon>
        <taxon>Embryophyta</taxon>
        <taxon>Tracheophyta</taxon>
        <taxon>Spermatophyta</taxon>
        <taxon>Magnoliopsida</taxon>
        <taxon>eudicotyledons</taxon>
        <taxon>Gunneridae</taxon>
        <taxon>Pentapetalae</taxon>
        <taxon>asterids</taxon>
        <taxon>campanulids</taxon>
        <taxon>Asterales</taxon>
        <taxon>Asteraceae</taxon>
        <taxon>Asteroideae</taxon>
        <taxon>Anthemideae</taxon>
        <taxon>Artemisiinae</taxon>
        <taxon>Artemisia</taxon>
    </lineage>
</organism>
<dbReference type="Proteomes" id="UP000245207">
    <property type="component" value="Unassembled WGS sequence"/>
</dbReference>
<dbReference type="Gene3D" id="3.60.10.10">
    <property type="entry name" value="Endonuclease/exonuclease/phosphatase"/>
    <property type="match status" value="1"/>
</dbReference>
<protein>
    <submittedName>
        <fullName evidence="3">RNA-directed DNA polymerase, eukaryota</fullName>
    </submittedName>
</protein>
<dbReference type="Pfam" id="PF13966">
    <property type="entry name" value="zf-RVT"/>
    <property type="match status" value="1"/>
</dbReference>
<reference evidence="3 4" key="1">
    <citation type="journal article" date="2018" name="Mol. Plant">
        <title>The genome of Artemisia annua provides insight into the evolution of Asteraceae family and artemisinin biosynthesis.</title>
        <authorList>
            <person name="Shen Q."/>
            <person name="Zhang L."/>
            <person name="Liao Z."/>
            <person name="Wang S."/>
            <person name="Yan T."/>
            <person name="Shi P."/>
            <person name="Liu M."/>
            <person name="Fu X."/>
            <person name="Pan Q."/>
            <person name="Wang Y."/>
            <person name="Lv Z."/>
            <person name="Lu X."/>
            <person name="Zhang F."/>
            <person name="Jiang W."/>
            <person name="Ma Y."/>
            <person name="Chen M."/>
            <person name="Hao X."/>
            <person name="Li L."/>
            <person name="Tang Y."/>
            <person name="Lv G."/>
            <person name="Zhou Y."/>
            <person name="Sun X."/>
            <person name="Brodelius P.E."/>
            <person name="Rose J.K.C."/>
            <person name="Tang K."/>
        </authorList>
    </citation>
    <scope>NUCLEOTIDE SEQUENCE [LARGE SCALE GENOMIC DNA]</scope>
    <source>
        <strain evidence="4">cv. Huhao1</strain>
        <tissue evidence="3">Leaf</tissue>
    </source>
</reference>
<feature type="domain" description="Endonuclease/exonuclease/phosphatase" evidence="1">
    <location>
        <begin position="62"/>
        <end position="282"/>
    </location>
</feature>
<feature type="domain" description="Reverse transcriptase zinc-binding" evidence="2">
    <location>
        <begin position="552"/>
        <end position="613"/>
    </location>
</feature>